<sequence>MRRCPNPDRRVDPRASHRGLLTRGLCENLQKAVARKPAKSSRRTNQFPGAAPPFRTPRRPRAAQTTTPSDTSQAPTCLAPGSDRGWALQPNNWQTQGHTPLSLRTVDSPTYTPYTYNHLDQYQGLLVSPQEAPSSTPQIDHLQPDPSIMDRTTPPASGGQQNYWNGQPEPLGPGAQTYVSHDHTHLQPATLEPQAPSCHSSDYASLQPATQDFQVGHQWDINTYFDQNPYSEEHWPAHTDAWELLLFKPKDPAGAGAELYVKSTPKLNGAQSPRRAAQELGFEVSDFWQLPPNSYGTAAATSYRGRTPEHFMPISIKSDQGLLQFPRVNLHMLVGPGDPASTHSIITIGNDLLRRVSQDAELGEAPYQPQY</sequence>
<evidence type="ECO:0000313" key="2">
    <source>
        <dbReference type="Proteomes" id="UP001148629"/>
    </source>
</evidence>
<reference evidence="1" key="1">
    <citation type="submission" date="2022-08" db="EMBL/GenBank/DDBJ databases">
        <title>Genome Sequence of Fusarium decemcellulare.</title>
        <authorList>
            <person name="Buettner E."/>
        </authorList>
    </citation>
    <scope>NUCLEOTIDE SEQUENCE</scope>
    <source>
        <strain evidence="1">Babe19</strain>
    </source>
</reference>
<name>A0ACC1RQ46_9HYPO</name>
<proteinExistence type="predicted"/>
<accession>A0ACC1RQ46</accession>
<organism evidence="1 2">
    <name type="scientific">Fusarium decemcellulare</name>
    <dbReference type="NCBI Taxonomy" id="57161"/>
    <lineage>
        <taxon>Eukaryota</taxon>
        <taxon>Fungi</taxon>
        <taxon>Dikarya</taxon>
        <taxon>Ascomycota</taxon>
        <taxon>Pezizomycotina</taxon>
        <taxon>Sordariomycetes</taxon>
        <taxon>Hypocreomycetidae</taxon>
        <taxon>Hypocreales</taxon>
        <taxon>Nectriaceae</taxon>
        <taxon>Fusarium</taxon>
        <taxon>Fusarium decemcellulare species complex</taxon>
    </lineage>
</organism>
<evidence type="ECO:0000313" key="1">
    <source>
        <dbReference type="EMBL" id="KAJ3523228.1"/>
    </source>
</evidence>
<gene>
    <name evidence="1" type="ORF">NM208_g12532</name>
</gene>
<protein>
    <submittedName>
        <fullName evidence="1">Uncharacterized protein</fullName>
    </submittedName>
</protein>
<keyword evidence="2" id="KW-1185">Reference proteome</keyword>
<dbReference type="EMBL" id="JANRMS010002292">
    <property type="protein sequence ID" value="KAJ3523228.1"/>
    <property type="molecule type" value="Genomic_DNA"/>
</dbReference>
<dbReference type="Proteomes" id="UP001148629">
    <property type="component" value="Unassembled WGS sequence"/>
</dbReference>
<comment type="caution">
    <text evidence="1">The sequence shown here is derived from an EMBL/GenBank/DDBJ whole genome shotgun (WGS) entry which is preliminary data.</text>
</comment>